<dbReference type="AlphaFoldDB" id="A0A7S2NSG2"/>
<dbReference type="Pfam" id="PF01920">
    <property type="entry name" value="Prefoldin_2"/>
    <property type="match status" value="1"/>
</dbReference>
<dbReference type="GO" id="GO:0006457">
    <property type="term" value="P:protein folding"/>
    <property type="evidence" value="ECO:0007669"/>
    <property type="project" value="InterPro"/>
</dbReference>
<dbReference type="InterPro" id="IPR002777">
    <property type="entry name" value="PFD_beta-like"/>
</dbReference>
<proteinExistence type="inferred from homology"/>
<sequence>MADPQTTLSFMREQCQELAIKINELDLDKTEHELVMKALEPLEPTRKCFRMIGNVVVERTVAEVVPAVVKNRDQIAATMKTFTETMAQKQKEADEFAAKHKIQNTGAPSKPAAVADEGGSGSQGVLI</sequence>
<protein>
    <recommendedName>
        <fullName evidence="5">Prefoldin subunit 2</fullName>
    </recommendedName>
</protein>
<dbReference type="EMBL" id="HBGU01086447">
    <property type="protein sequence ID" value="CAD9555775.1"/>
    <property type="molecule type" value="Transcribed_RNA"/>
</dbReference>
<evidence type="ECO:0000256" key="3">
    <source>
        <dbReference type="SAM" id="MobiDB-lite"/>
    </source>
</evidence>
<dbReference type="PANTHER" id="PTHR13303">
    <property type="entry name" value="PREFOLDIN SUBUNIT 2"/>
    <property type="match status" value="1"/>
</dbReference>
<dbReference type="GO" id="GO:0016272">
    <property type="term" value="C:prefoldin complex"/>
    <property type="evidence" value="ECO:0007669"/>
    <property type="project" value="InterPro"/>
</dbReference>
<dbReference type="InterPro" id="IPR027235">
    <property type="entry name" value="PFD2"/>
</dbReference>
<dbReference type="GO" id="GO:0051082">
    <property type="term" value="F:unfolded protein binding"/>
    <property type="evidence" value="ECO:0007669"/>
    <property type="project" value="InterPro"/>
</dbReference>
<dbReference type="FunFam" id="1.10.287.370:FF:000002">
    <property type="entry name" value="Prefoldin subunit 2"/>
    <property type="match status" value="1"/>
</dbReference>
<feature type="region of interest" description="Disordered" evidence="3">
    <location>
        <begin position="101"/>
        <end position="127"/>
    </location>
</feature>
<evidence type="ECO:0000256" key="1">
    <source>
        <dbReference type="ARBA" id="ARBA00008045"/>
    </source>
</evidence>
<feature type="compositionally biased region" description="Gly residues" evidence="3">
    <location>
        <begin position="118"/>
        <end position="127"/>
    </location>
</feature>
<organism evidence="4">
    <name type="scientific">Haptolina brevifila</name>
    <dbReference type="NCBI Taxonomy" id="156173"/>
    <lineage>
        <taxon>Eukaryota</taxon>
        <taxon>Haptista</taxon>
        <taxon>Haptophyta</taxon>
        <taxon>Prymnesiophyceae</taxon>
        <taxon>Prymnesiales</taxon>
        <taxon>Prymnesiaceae</taxon>
        <taxon>Haptolina</taxon>
    </lineage>
</organism>
<evidence type="ECO:0000256" key="2">
    <source>
        <dbReference type="ARBA" id="ARBA00023186"/>
    </source>
</evidence>
<dbReference type="Gene3D" id="1.10.287.370">
    <property type="match status" value="1"/>
</dbReference>
<evidence type="ECO:0008006" key="5">
    <source>
        <dbReference type="Google" id="ProtNLM"/>
    </source>
</evidence>
<name>A0A7S2NSG2_9EUKA</name>
<dbReference type="InterPro" id="IPR009053">
    <property type="entry name" value="Prefoldin"/>
</dbReference>
<gene>
    <name evidence="4" type="ORF">CBRE1094_LOCUS47200</name>
</gene>
<keyword evidence="2" id="KW-0143">Chaperone</keyword>
<dbReference type="CDD" id="cd23163">
    <property type="entry name" value="Prefoldin_2"/>
    <property type="match status" value="1"/>
</dbReference>
<comment type="similarity">
    <text evidence="1">Belongs to the prefoldin subunit beta family.</text>
</comment>
<reference evidence="4" key="1">
    <citation type="submission" date="2021-01" db="EMBL/GenBank/DDBJ databases">
        <authorList>
            <person name="Corre E."/>
            <person name="Pelletier E."/>
            <person name="Niang G."/>
            <person name="Scheremetjew M."/>
            <person name="Finn R."/>
            <person name="Kale V."/>
            <person name="Holt S."/>
            <person name="Cochrane G."/>
            <person name="Meng A."/>
            <person name="Brown T."/>
            <person name="Cohen L."/>
        </authorList>
    </citation>
    <scope>NUCLEOTIDE SEQUENCE</scope>
    <source>
        <strain evidence="4">UTEX LB 985</strain>
    </source>
</reference>
<evidence type="ECO:0000313" key="4">
    <source>
        <dbReference type="EMBL" id="CAD9555775.1"/>
    </source>
</evidence>
<dbReference type="SUPFAM" id="SSF46579">
    <property type="entry name" value="Prefoldin"/>
    <property type="match status" value="1"/>
</dbReference>
<accession>A0A7S2NSG2</accession>